<name>A0A6C0D7H3_9ZZZZ</name>
<proteinExistence type="predicted"/>
<accession>A0A6C0D7H3</accession>
<sequence length="189" mass="22831">METDKYMDNENIMDLDTEWIEEFETLDEQYKMFYKENITNIKCTYVYVNKDNDIGGTKEETIILKQTNHVSREEIVEIIKKNSCFKDKSYSVLSILKYNFDIEPSDIPFYAKERKTTTHDESNFLTLIKSIDIIPLNKTIYMFQDLNEIIIIFYEKTFHKNNMTLTKKIYIHNKNNSNYKKRKTYRKKT</sequence>
<dbReference type="EMBL" id="MN739555">
    <property type="protein sequence ID" value="QHT12986.1"/>
    <property type="molecule type" value="Genomic_DNA"/>
</dbReference>
<dbReference type="AlphaFoldDB" id="A0A6C0D7H3"/>
<protein>
    <submittedName>
        <fullName evidence="1">Uncharacterized protein</fullName>
    </submittedName>
</protein>
<organism evidence="1">
    <name type="scientific">viral metagenome</name>
    <dbReference type="NCBI Taxonomy" id="1070528"/>
    <lineage>
        <taxon>unclassified sequences</taxon>
        <taxon>metagenomes</taxon>
        <taxon>organismal metagenomes</taxon>
    </lineage>
</organism>
<reference evidence="1" key="1">
    <citation type="journal article" date="2020" name="Nature">
        <title>Giant virus diversity and host interactions through global metagenomics.</title>
        <authorList>
            <person name="Schulz F."/>
            <person name="Roux S."/>
            <person name="Paez-Espino D."/>
            <person name="Jungbluth S."/>
            <person name="Walsh D.A."/>
            <person name="Denef V.J."/>
            <person name="McMahon K.D."/>
            <person name="Konstantinidis K.T."/>
            <person name="Eloe-Fadrosh E.A."/>
            <person name="Kyrpides N.C."/>
            <person name="Woyke T."/>
        </authorList>
    </citation>
    <scope>NUCLEOTIDE SEQUENCE</scope>
    <source>
        <strain evidence="1">GVMAG-M-3300023174-130</strain>
    </source>
</reference>
<evidence type="ECO:0000313" key="1">
    <source>
        <dbReference type="EMBL" id="QHT12986.1"/>
    </source>
</evidence>